<dbReference type="SMART" id="SM01080">
    <property type="entry name" value="CHASE2"/>
    <property type="match status" value="1"/>
</dbReference>
<dbReference type="OrthoDB" id="341967at2"/>
<keyword evidence="3" id="KW-0456">Lyase</keyword>
<dbReference type="Proteomes" id="UP000027180">
    <property type="component" value="Chromosome"/>
</dbReference>
<dbReference type="SUPFAM" id="SSF55073">
    <property type="entry name" value="Nucleotide cyclase"/>
    <property type="match status" value="1"/>
</dbReference>
<dbReference type="GO" id="GO:0004016">
    <property type="term" value="F:adenylate cyclase activity"/>
    <property type="evidence" value="ECO:0007669"/>
    <property type="project" value="UniProtKB-EC"/>
</dbReference>
<accession>A0A060I0W3</accession>
<dbReference type="InterPro" id="IPR050697">
    <property type="entry name" value="Adenylyl/Guanylyl_Cyclase_3/4"/>
</dbReference>
<gene>
    <name evidence="3" type="ORF">IE4771_CH02282</name>
</gene>
<dbReference type="PANTHER" id="PTHR43081:SF20">
    <property type="entry name" value="TWO-COMPONENT RESPONSE REGULATOR"/>
    <property type="match status" value="1"/>
</dbReference>
<feature type="transmembrane region" description="Helical" evidence="1">
    <location>
        <begin position="365"/>
        <end position="385"/>
    </location>
</feature>
<evidence type="ECO:0000259" key="2">
    <source>
        <dbReference type="PROSITE" id="PS50125"/>
    </source>
</evidence>
<dbReference type="EMBL" id="CP006986">
    <property type="protein sequence ID" value="AIC27389.1"/>
    <property type="molecule type" value="Genomic_DNA"/>
</dbReference>
<dbReference type="Pfam" id="PF05226">
    <property type="entry name" value="CHASE2"/>
    <property type="match status" value="1"/>
</dbReference>
<dbReference type="GO" id="GO:0035556">
    <property type="term" value="P:intracellular signal transduction"/>
    <property type="evidence" value="ECO:0007669"/>
    <property type="project" value="InterPro"/>
</dbReference>
<sequence>MSHRLLTVIALLFAGLWGAALGYLNLNGEVGLLDRMEATLADIRSLVVGAREPPPVVSIVAIDDRTAAAHGYPLDRATLARLVGAINAGKPKALALDILLVDPGPEEGDAALTAALRQGPTVIAGAATFAQSRQRVTDATEDPLAAIPEANQLLLPLPRFAEASAVGIVNVATDRTGTPRFIPLISRSADRLDPAFPLRAASVALGADPSIERGAVMLGALRIPTDIGQRLPVTFYGGRGSIATFSAADALDGKLPAATVAGRIVVIGSTVTGGGDVFPTPFDPVMPGVEVMSTAITHLVTGDGMVRDHRMRLIDVGMAIGLTLLLVSLVAWRRSAAGYLIMVLVLVVWALLNLSAFAHGYWLSAALPIAAALPPALMLGAAELWRDRGRARHFAEQSALLQRIEAPGLGEWLARHPNFLATPVRQNAAVIFIDLSGFTGLSETLGPVKVSEVLSGFFEIIDEEARSHGGAITSFMGDGAMILFGLPEPANDDAARAVACAVSLCERTRAWLGAHAGFAEKRIGFKVGAHCGPIVASRLGTGDRQQITAAGDTVNVGARLMEVAARNGVELALSDEIVRAAGPDSVLLQAGRMDGPLETELRGRASHIDAWLWRSRTL</sequence>
<dbReference type="RefSeq" id="WP_038689020.1">
    <property type="nucleotide sequence ID" value="NZ_CP006986.1"/>
</dbReference>
<dbReference type="InterPro" id="IPR007890">
    <property type="entry name" value="CHASE2"/>
</dbReference>
<dbReference type="EC" id="4.6.1.1" evidence="3"/>
<proteinExistence type="predicted"/>
<evidence type="ECO:0000313" key="4">
    <source>
        <dbReference type="Proteomes" id="UP000027180"/>
    </source>
</evidence>
<dbReference type="PANTHER" id="PTHR43081">
    <property type="entry name" value="ADENYLATE CYCLASE, TERMINAL-DIFFERENTIATION SPECIFIC-RELATED"/>
    <property type="match status" value="1"/>
</dbReference>
<dbReference type="SMART" id="SM00044">
    <property type="entry name" value="CYCc"/>
    <property type="match status" value="1"/>
</dbReference>
<feature type="transmembrane region" description="Helical" evidence="1">
    <location>
        <begin position="339"/>
        <end position="359"/>
    </location>
</feature>
<dbReference type="Pfam" id="PF00211">
    <property type="entry name" value="Guanylate_cyc"/>
    <property type="match status" value="1"/>
</dbReference>
<dbReference type="GO" id="GO:0006171">
    <property type="term" value="P:cAMP biosynthetic process"/>
    <property type="evidence" value="ECO:0007669"/>
    <property type="project" value="TreeGrafter"/>
</dbReference>
<dbReference type="AlphaFoldDB" id="A0A060I0W3"/>
<keyword evidence="1" id="KW-0812">Transmembrane</keyword>
<dbReference type="HOGENOM" id="CLU_000445_85_1_5"/>
<dbReference type="InterPro" id="IPR001054">
    <property type="entry name" value="A/G_cyclase"/>
</dbReference>
<keyword evidence="1" id="KW-0472">Membrane</keyword>
<keyword evidence="1" id="KW-1133">Transmembrane helix</keyword>
<protein>
    <submittedName>
        <fullName evidence="3">Adenylate cyclase protein</fullName>
        <ecNumber evidence="3">4.6.1.1</ecNumber>
    </submittedName>
</protein>
<dbReference type="KEGG" id="rei:IE4771_CH02282"/>
<feature type="transmembrane region" description="Helical" evidence="1">
    <location>
        <begin position="313"/>
        <end position="332"/>
    </location>
</feature>
<dbReference type="InterPro" id="IPR029787">
    <property type="entry name" value="Nucleotide_cyclase"/>
</dbReference>
<dbReference type="PROSITE" id="PS50125">
    <property type="entry name" value="GUANYLATE_CYCLASE_2"/>
    <property type="match status" value="1"/>
</dbReference>
<name>A0A060I0W3_RHIET</name>
<organism evidence="3 4">
    <name type="scientific">Rhizobium etli bv. mimosae str. IE4771</name>
    <dbReference type="NCBI Taxonomy" id="1432050"/>
    <lineage>
        <taxon>Bacteria</taxon>
        <taxon>Pseudomonadati</taxon>
        <taxon>Pseudomonadota</taxon>
        <taxon>Alphaproteobacteria</taxon>
        <taxon>Hyphomicrobiales</taxon>
        <taxon>Rhizobiaceae</taxon>
        <taxon>Rhizobium/Agrobacterium group</taxon>
        <taxon>Rhizobium</taxon>
    </lineage>
</organism>
<dbReference type="Gene3D" id="3.30.70.1230">
    <property type="entry name" value="Nucleotide cyclase"/>
    <property type="match status" value="1"/>
</dbReference>
<feature type="domain" description="Guanylate cyclase" evidence="2">
    <location>
        <begin position="429"/>
        <end position="561"/>
    </location>
</feature>
<reference evidence="3 4" key="1">
    <citation type="submission" date="2013-12" db="EMBL/GenBank/DDBJ databases">
        <title>Complete genome sequence of Rhizobium etli bv. mimosae IE4771.</title>
        <authorList>
            <person name="Bustos P."/>
            <person name="Santamaria R.I."/>
            <person name="Lozano L."/>
            <person name="Ormeno-Orrillo E."/>
            <person name="Rogel M.A."/>
            <person name="Romero D."/>
            <person name="Cevallos M.A."/>
            <person name="Martinez-Romero E."/>
            <person name="Gonzalez V."/>
        </authorList>
    </citation>
    <scope>NUCLEOTIDE SEQUENCE [LARGE SCALE GENOMIC DNA]</scope>
    <source>
        <strain evidence="3 4">IE4771</strain>
    </source>
</reference>
<dbReference type="CDD" id="cd07302">
    <property type="entry name" value="CHD"/>
    <property type="match status" value="1"/>
</dbReference>
<evidence type="ECO:0000313" key="3">
    <source>
        <dbReference type="EMBL" id="AIC27389.1"/>
    </source>
</evidence>
<evidence type="ECO:0000256" key="1">
    <source>
        <dbReference type="SAM" id="Phobius"/>
    </source>
</evidence>